<reference evidence="8" key="1">
    <citation type="journal article" date="2019" name="Int. J. Syst. Evol. Microbiol.">
        <title>The Global Catalogue of Microorganisms (GCM) 10K type strain sequencing project: providing services to taxonomists for standard genome sequencing and annotation.</title>
        <authorList>
            <consortium name="The Broad Institute Genomics Platform"/>
            <consortium name="The Broad Institute Genome Sequencing Center for Infectious Disease"/>
            <person name="Wu L."/>
            <person name="Ma J."/>
        </authorList>
    </citation>
    <scope>NUCLEOTIDE SEQUENCE [LARGE SCALE GENOMIC DNA]</scope>
    <source>
        <strain evidence="8">JCM 16702</strain>
    </source>
</reference>
<protein>
    <recommendedName>
        <fullName evidence="6">DUF1232 domain-containing protein</fullName>
    </recommendedName>
</protein>
<feature type="domain" description="DUF1232" evidence="6">
    <location>
        <begin position="55"/>
        <end position="91"/>
    </location>
</feature>
<feature type="transmembrane region" description="Helical" evidence="5">
    <location>
        <begin position="50"/>
        <end position="69"/>
    </location>
</feature>
<evidence type="ECO:0000256" key="1">
    <source>
        <dbReference type="ARBA" id="ARBA00004127"/>
    </source>
</evidence>
<keyword evidence="2 5" id="KW-0812">Transmembrane</keyword>
<dbReference type="Pfam" id="PF06803">
    <property type="entry name" value="DUF1232"/>
    <property type="match status" value="1"/>
</dbReference>
<sequence length="121" mass="12916">MNSKRRAAAAGQAWHIYSQTLGPDTPGLLTRIRAVPRMLKAVLRGEYKGLPYRTLGLLAVGLVYILSPIDAVPEILVPVVGLADDTGVALWLAAVLVKAAGDYVNWERGGRPTVVVGDVID</sequence>
<evidence type="ECO:0000259" key="6">
    <source>
        <dbReference type="Pfam" id="PF06803"/>
    </source>
</evidence>
<feature type="transmembrane region" description="Helical" evidence="5">
    <location>
        <begin position="75"/>
        <end position="97"/>
    </location>
</feature>
<keyword evidence="4 5" id="KW-0472">Membrane</keyword>
<evidence type="ECO:0000256" key="5">
    <source>
        <dbReference type="SAM" id="Phobius"/>
    </source>
</evidence>
<gene>
    <name evidence="7" type="ORF">GCM10022214_54690</name>
</gene>
<evidence type="ECO:0000313" key="8">
    <source>
        <dbReference type="Proteomes" id="UP001500683"/>
    </source>
</evidence>
<evidence type="ECO:0000256" key="2">
    <source>
        <dbReference type="ARBA" id="ARBA00022692"/>
    </source>
</evidence>
<comment type="subcellular location">
    <subcellularLocation>
        <location evidence="1">Endomembrane system</location>
        <topology evidence="1">Multi-pass membrane protein</topology>
    </subcellularLocation>
</comment>
<evidence type="ECO:0000256" key="3">
    <source>
        <dbReference type="ARBA" id="ARBA00022989"/>
    </source>
</evidence>
<accession>A0ABP7WEN0</accession>
<dbReference type="Proteomes" id="UP001500683">
    <property type="component" value="Unassembled WGS sequence"/>
</dbReference>
<keyword evidence="8" id="KW-1185">Reference proteome</keyword>
<dbReference type="EMBL" id="BAAAZG010000040">
    <property type="protein sequence ID" value="GAA4087467.1"/>
    <property type="molecule type" value="Genomic_DNA"/>
</dbReference>
<evidence type="ECO:0000313" key="7">
    <source>
        <dbReference type="EMBL" id="GAA4087467.1"/>
    </source>
</evidence>
<keyword evidence="3 5" id="KW-1133">Transmembrane helix</keyword>
<name>A0ABP7WEN0_9ACTN</name>
<evidence type="ECO:0000256" key="4">
    <source>
        <dbReference type="ARBA" id="ARBA00023136"/>
    </source>
</evidence>
<dbReference type="RefSeq" id="WP_344953032.1">
    <property type="nucleotide sequence ID" value="NZ_BAAAZG010000040.1"/>
</dbReference>
<dbReference type="InterPro" id="IPR010652">
    <property type="entry name" value="DUF1232"/>
</dbReference>
<proteinExistence type="predicted"/>
<organism evidence="7 8">
    <name type="scientific">Actinomadura miaoliensis</name>
    <dbReference type="NCBI Taxonomy" id="430685"/>
    <lineage>
        <taxon>Bacteria</taxon>
        <taxon>Bacillati</taxon>
        <taxon>Actinomycetota</taxon>
        <taxon>Actinomycetes</taxon>
        <taxon>Streptosporangiales</taxon>
        <taxon>Thermomonosporaceae</taxon>
        <taxon>Actinomadura</taxon>
    </lineage>
</organism>
<comment type="caution">
    <text evidence="7">The sequence shown here is derived from an EMBL/GenBank/DDBJ whole genome shotgun (WGS) entry which is preliminary data.</text>
</comment>